<dbReference type="KEGG" id="vg:8684080"/>
<dbReference type="GeneID" id="8684080"/>
<organismHost>
    <name type="scientific">Delftia acidovorans</name>
    <name type="common">Pseudomonas acidovorans</name>
    <name type="synonym">Comamonas acidovorans</name>
    <dbReference type="NCBI Taxonomy" id="80866"/>
</organismHost>
<evidence type="ECO:0000313" key="1">
    <source>
        <dbReference type="EMBL" id="ACV50154.1"/>
    </source>
</evidence>
<dbReference type="EMBL" id="GQ357915">
    <property type="protein sequence ID" value="ACV50154.1"/>
    <property type="molecule type" value="Genomic_DNA"/>
</dbReference>
<dbReference type="Proteomes" id="UP000008986">
    <property type="component" value="Segment"/>
</dbReference>
<gene>
    <name evidence="1" type="primary">132</name>
</gene>
<evidence type="ECO:0000313" key="2">
    <source>
        <dbReference type="Proteomes" id="UP000008986"/>
    </source>
</evidence>
<accession>C9DGA3</accession>
<organism evidence="1 2">
    <name type="scientific">Delftia phage PhiW-14</name>
    <name type="common">Deftia acidovorans bacteriophage phiW-14</name>
    <dbReference type="NCBI Taxonomy" id="665032"/>
    <lineage>
        <taxon>Viruses</taxon>
        <taxon>Duplodnaviria</taxon>
        <taxon>Heunggongvirae</taxon>
        <taxon>Uroviricota</taxon>
        <taxon>Caudoviricetes</taxon>
        <taxon>Ionavirus</taxon>
        <taxon>Ionavirus W14</taxon>
    </lineage>
</organism>
<name>C9DGA3_BPW14</name>
<protein>
    <submittedName>
        <fullName evidence="1">Uncharacterized protein</fullName>
    </submittedName>
</protein>
<dbReference type="RefSeq" id="YP_003358986.1">
    <property type="nucleotide sequence ID" value="NC_013697.1"/>
</dbReference>
<keyword evidence="2" id="KW-1185">Reference proteome</keyword>
<sequence length="125" mass="13598">MPHDPLCLAPMGGACDCWLIPASNVTKAKAEDGSDVYVVKRDGRKPHPGDGPMFIKPRVVSGPKTYRTECGHCGSVVDYNLTMMQVTRLGTSRDGPVHRPIMPCPVCGTRITHYHNLAKEAPKEA</sequence>
<reference evidence="2" key="1">
    <citation type="submission" date="2009-07" db="EMBL/GenBank/DDBJ databases">
        <authorList>
            <person name="Kropinski A.M."/>
            <person name="Villegas A."/>
            <person name="Lingohr E.J."/>
        </authorList>
    </citation>
    <scope>NUCLEOTIDE SEQUENCE [LARGE SCALE GENOMIC DNA]</scope>
</reference>
<proteinExistence type="predicted"/>